<reference evidence="10" key="1">
    <citation type="submission" date="2020-05" db="EMBL/GenBank/DDBJ databases">
        <authorList>
            <person name="Chiriac C."/>
            <person name="Salcher M."/>
            <person name="Ghai R."/>
            <person name="Kavagutti S V."/>
        </authorList>
    </citation>
    <scope>NUCLEOTIDE SEQUENCE</scope>
</reference>
<dbReference type="CDD" id="cd01284">
    <property type="entry name" value="Riboflavin_deaminase-reductase"/>
    <property type="match status" value="1"/>
</dbReference>
<dbReference type="SUPFAM" id="SSF53597">
    <property type="entry name" value="Dihydrofolate reductase-like"/>
    <property type="match status" value="1"/>
</dbReference>
<dbReference type="InterPro" id="IPR050765">
    <property type="entry name" value="Riboflavin_Biosynth_HTPR"/>
</dbReference>
<dbReference type="PANTHER" id="PTHR38011:SF7">
    <property type="entry name" value="2,5-DIAMINO-6-RIBOSYLAMINO-4(3H)-PYRIMIDINONE 5'-PHOSPHATE REDUCTASE"/>
    <property type="match status" value="1"/>
</dbReference>
<dbReference type="NCBIfam" id="TIGR00326">
    <property type="entry name" value="eubact_ribD"/>
    <property type="match status" value="1"/>
</dbReference>
<dbReference type="InterPro" id="IPR016193">
    <property type="entry name" value="Cytidine_deaminase-like"/>
</dbReference>
<sequence length="332" mass="35272">MFIDDAYAHLYALSLSAQGKSSPNPNVAAAIYSAQGDLISDGIHDRTKSIDHAEVVAITKAGAAARGATIVISLEPCAHTGATPPCTQAIIDAGISKVIYAVSDPNPIAAGGAQKLRDAGIEVEHVESADLEFAQRAWLRKEANGRPLMIWKVATTLDSKVAASDGTSQWISGPESREDVQKLRAHSDAILIGTNTALVDNPHLIPKGHAARPVRIISGEQVVPPTHKVFDDEARTVVVKSKSIPELISVLKEEKFNQVLVEAGPTLGSALMASGNIDELIVYQAPKLLGAGKEFVSHLGISTLKDHIELELISSVVMGSDIKSHYRIVKGR</sequence>
<dbReference type="UniPathway" id="UPA00275">
    <property type="reaction ID" value="UER00401"/>
</dbReference>
<dbReference type="GO" id="GO:0008270">
    <property type="term" value="F:zinc ion binding"/>
    <property type="evidence" value="ECO:0007669"/>
    <property type="project" value="InterPro"/>
</dbReference>
<accession>A0A6J5ZCF7</accession>
<evidence type="ECO:0000259" key="9">
    <source>
        <dbReference type="PROSITE" id="PS51747"/>
    </source>
</evidence>
<evidence type="ECO:0000313" key="10">
    <source>
        <dbReference type="EMBL" id="CAB4340334.1"/>
    </source>
</evidence>
<dbReference type="PIRSF" id="PIRSF006769">
    <property type="entry name" value="RibD"/>
    <property type="match status" value="1"/>
</dbReference>
<keyword evidence="5" id="KW-0862">Zinc</keyword>
<dbReference type="Pfam" id="PF01872">
    <property type="entry name" value="RibD_C"/>
    <property type="match status" value="1"/>
</dbReference>
<evidence type="ECO:0000256" key="8">
    <source>
        <dbReference type="ARBA" id="ARBA00023268"/>
    </source>
</evidence>
<dbReference type="GO" id="GO:0008703">
    <property type="term" value="F:5-amino-6-(5-phosphoribosylamino)uracil reductase activity"/>
    <property type="evidence" value="ECO:0007669"/>
    <property type="project" value="InterPro"/>
</dbReference>
<dbReference type="GO" id="GO:0008835">
    <property type="term" value="F:diaminohydroxyphosphoribosylaminopyrimidine deaminase activity"/>
    <property type="evidence" value="ECO:0007669"/>
    <property type="project" value="InterPro"/>
</dbReference>
<dbReference type="InterPro" id="IPR016192">
    <property type="entry name" value="APOBEC/CMP_deaminase_Zn-bd"/>
</dbReference>
<keyword evidence="7" id="KW-0560">Oxidoreductase</keyword>
<evidence type="ECO:0000256" key="3">
    <source>
        <dbReference type="ARBA" id="ARBA00022619"/>
    </source>
</evidence>
<keyword evidence="4" id="KW-0479">Metal-binding</keyword>
<evidence type="ECO:0000256" key="1">
    <source>
        <dbReference type="ARBA" id="ARBA00004882"/>
    </source>
</evidence>
<evidence type="ECO:0000256" key="4">
    <source>
        <dbReference type="ARBA" id="ARBA00022723"/>
    </source>
</evidence>
<keyword evidence="3" id="KW-0686">Riboflavin biosynthesis</keyword>
<protein>
    <submittedName>
        <fullName evidence="10">Unannotated protein</fullName>
    </submittedName>
</protein>
<comment type="pathway">
    <text evidence="1">Cofactor biosynthesis; riboflavin biosynthesis; 5-amino-6-(D-ribitylamino)uracil from GTP: step 2/4.</text>
</comment>
<evidence type="ECO:0000256" key="2">
    <source>
        <dbReference type="ARBA" id="ARBA00004910"/>
    </source>
</evidence>
<dbReference type="PROSITE" id="PS00903">
    <property type="entry name" value="CYT_DCMP_DEAMINASES_1"/>
    <property type="match status" value="1"/>
</dbReference>
<evidence type="ECO:0000256" key="5">
    <source>
        <dbReference type="ARBA" id="ARBA00022833"/>
    </source>
</evidence>
<keyword evidence="8" id="KW-0511">Multifunctional enzyme</keyword>
<feature type="domain" description="CMP/dCMP-type deaminase" evidence="9">
    <location>
        <begin position="3"/>
        <end position="124"/>
    </location>
</feature>
<dbReference type="PANTHER" id="PTHR38011">
    <property type="entry name" value="DIHYDROFOLATE REDUCTASE FAMILY PROTEIN (AFU_ORTHOLOGUE AFUA_8G06820)"/>
    <property type="match status" value="1"/>
</dbReference>
<dbReference type="Gene3D" id="3.40.430.10">
    <property type="entry name" value="Dihydrofolate Reductase, subunit A"/>
    <property type="match status" value="2"/>
</dbReference>
<evidence type="ECO:0000256" key="6">
    <source>
        <dbReference type="ARBA" id="ARBA00022857"/>
    </source>
</evidence>
<organism evidence="10">
    <name type="scientific">freshwater metagenome</name>
    <dbReference type="NCBI Taxonomy" id="449393"/>
    <lineage>
        <taxon>unclassified sequences</taxon>
        <taxon>metagenomes</taxon>
        <taxon>ecological metagenomes</taxon>
    </lineage>
</organism>
<dbReference type="InterPro" id="IPR024072">
    <property type="entry name" value="DHFR-like_dom_sf"/>
</dbReference>
<dbReference type="EMBL" id="CAESAG010000145">
    <property type="protein sequence ID" value="CAB4340334.1"/>
    <property type="molecule type" value="Genomic_DNA"/>
</dbReference>
<dbReference type="Pfam" id="PF00383">
    <property type="entry name" value="dCMP_cyt_deam_1"/>
    <property type="match status" value="1"/>
</dbReference>
<gene>
    <name evidence="10" type="ORF">UFOPK4080_00854</name>
</gene>
<evidence type="ECO:0000256" key="7">
    <source>
        <dbReference type="ARBA" id="ARBA00023002"/>
    </source>
</evidence>
<dbReference type="Gene3D" id="3.40.140.10">
    <property type="entry name" value="Cytidine Deaminase, domain 2"/>
    <property type="match status" value="1"/>
</dbReference>
<dbReference type="PROSITE" id="PS51747">
    <property type="entry name" value="CYT_DCMP_DEAMINASES_2"/>
    <property type="match status" value="1"/>
</dbReference>
<dbReference type="InterPro" id="IPR002125">
    <property type="entry name" value="CMP_dCMP_dom"/>
</dbReference>
<keyword evidence="6" id="KW-0521">NADP</keyword>
<name>A0A6J5ZCF7_9ZZZZ</name>
<dbReference type="GO" id="GO:0009231">
    <property type="term" value="P:riboflavin biosynthetic process"/>
    <property type="evidence" value="ECO:0007669"/>
    <property type="project" value="UniProtKB-UniPathway"/>
</dbReference>
<dbReference type="InterPro" id="IPR004794">
    <property type="entry name" value="Eubact_RibD"/>
</dbReference>
<dbReference type="AlphaFoldDB" id="A0A6J5ZCF7"/>
<dbReference type="InterPro" id="IPR002734">
    <property type="entry name" value="RibDG_C"/>
</dbReference>
<proteinExistence type="predicted"/>
<dbReference type="SUPFAM" id="SSF53927">
    <property type="entry name" value="Cytidine deaminase-like"/>
    <property type="match status" value="1"/>
</dbReference>
<comment type="pathway">
    <text evidence="2">Cofactor biosynthesis; riboflavin biosynthesis; 5-amino-6-(D-ribitylamino)uracil from GTP: step 3/4.</text>
</comment>